<comment type="caution">
    <text evidence="2">The sequence shown here is derived from an EMBL/GenBank/DDBJ whole genome shotgun (WGS) entry which is preliminary data.</text>
</comment>
<sequence length="88" mass="9336">MLDRENERDDTWFVYSRSAGRISAAPVNAKGWVAFFVSVCGTVVAGLVLARYGFSLHPVVGVVLLTATILVGTGLTIGLAVAKGRRVD</sequence>
<evidence type="ECO:0000256" key="1">
    <source>
        <dbReference type="SAM" id="Phobius"/>
    </source>
</evidence>
<keyword evidence="3" id="KW-1185">Reference proteome</keyword>
<name>A0ABW4TRV9_9SPHN</name>
<reference evidence="3" key="1">
    <citation type="journal article" date="2019" name="Int. J. Syst. Evol. Microbiol.">
        <title>The Global Catalogue of Microorganisms (GCM) 10K type strain sequencing project: providing services to taxonomists for standard genome sequencing and annotation.</title>
        <authorList>
            <consortium name="The Broad Institute Genomics Platform"/>
            <consortium name="The Broad Institute Genome Sequencing Center for Infectious Disease"/>
            <person name="Wu L."/>
            <person name="Ma J."/>
        </authorList>
    </citation>
    <scope>NUCLEOTIDE SEQUENCE [LARGE SCALE GENOMIC DNA]</scope>
    <source>
        <strain evidence="3">CGMCC 1.12702</strain>
    </source>
</reference>
<protein>
    <submittedName>
        <fullName evidence="2">Uncharacterized protein</fullName>
    </submittedName>
</protein>
<evidence type="ECO:0000313" key="3">
    <source>
        <dbReference type="Proteomes" id="UP001597400"/>
    </source>
</evidence>
<accession>A0ABW4TRV9</accession>
<feature type="transmembrane region" description="Helical" evidence="1">
    <location>
        <begin position="31"/>
        <end position="54"/>
    </location>
</feature>
<evidence type="ECO:0000313" key="2">
    <source>
        <dbReference type="EMBL" id="MFD1949410.1"/>
    </source>
</evidence>
<dbReference type="EMBL" id="JBHUGS010000001">
    <property type="protein sequence ID" value="MFD1949410.1"/>
    <property type="molecule type" value="Genomic_DNA"/>
</dbReference>
<gene>
    <name evidence="2" type="ORF">ACFSGX_01350</name>
</gene>
<dbReference type="RefSeq" id="WP_380926905.1">
    <property type="nucleotide sequence ID" value="NZ_JBHUGS010000001.1"/>
</dbReference>
<proteinExistence type="predicted"/>
<keyword evidence="1" id="KW-0472">Membrane</keyword>
<feature type="transmembrane region" description="Helical" evidence="1">
    <location>
        <begin position="60"/>
        <end position="82"/>
    </location>
</feature>
<keyword evidence="1" id="KW-0812">Transmembrane</keyword>
<organism evidence="2 3">
    <name type="scientific">Sphingomonas arantia</name>
    <dbReference type="NCBI Taxonomy" id="1460676"/>
    <lineage>
        <taxon>Bacteria</taxon>
        <taxon>Pseudomonadati</taxon>
        <taxon>Pseudomonadota</taxon>
        <taxon>Alphaproteobacteria</taxon>
        <taxon>Sphingomonadales</taxon>
        <taxon>Sphingomonadaceae</taxon>
        <taxon>Sphingomonas</taxon>
    </lineage>
</organism>
<dbReference type="Proteomes" id="UP001597400">
    <property type="component" value="Unassembled WGS sequence"/>
</dbReference>
<keyword evidence="1" id="KW-1133">Transmembrane helix</keyword>